<proteinExistence type="predicted"/>
<dbReference type="Proteomes" id="UP001177003">
    <property type="component" value="Chromosome 5"/>
</dbReference>
<evidence type="ECO:0000313" key="1">
    <source>
        <dbReference type="EMBL" id="CAI9284771.1"/>
    </source>
</evidence>
<gene>
    <name evidence="1" type="ORF">LSALG_LOCUS24281</name>
</gene>
<dbReference type="AlphaFoldDB" id="A0AA36E6D8"/>
<organism evidence="1 2">
    <name type="scientific">Lactuca saligna</name>
    <name type="common">Willowleaf lettuce</name>
    <dbReference type="NCBI Taxonomy" id="75948"/>
    <lineage>
        <taxon>Eukaryota</taxon>
        <taxon>Viridiplantae</taxon>
        <taxon>Streptophyta</taxon>
        <taxon>Embryophyta</taxon>
        <taxon>Tracheophyta</taxon>
        <taxon>Spermatophyta</taxon>
        <taxon>Magnoliopsida</taxon>
        <taxon>eudicotyledons</taxon>
        <taxon>Gunneridae</taxon>
        <taxon>Pentapetalae</taxon>
        <taxon>asterids</taxon>
        <taxon>campanulids</taxon>
        <taxon>Asterales</taxon>
        <taxon>Asteraceae</taxon>
        <taxon>Cichorioideae</taxon>
        <taxon>Cichorieae</taxon>
        <taxon>Lactucinae</taxon>
        <taxon>Lactuca</taxon>
    </lineage>
</organism>
<evidence type="ECO:0000313" key="2">
    <source>
        <dbReference type="Proteomes" id="UP001177003"/>
    </source>
</evidence>
<protein>
    <submittedName>
        <fullName evidence="1">Uncharacterized protein</fullName>
    </submittedName>
</protein>
<accession>A0AA36E6D8</accession>
<dbReference type="EMBL" id="OX465081">
    <property type="protein sequence ID" value="CAI9284771.1"/>
    <property type="molecule type" value="Genomic_DNA"/>
</dbReference>
<name>A0AA36E6D8_LACSI</name>
<keyword evidence="2" id="KW-1185">Reference proteome</keyword>
<reference evidence="1" key="1">
    <citation type="submission" date="2023-04" db="EMBL/GenBank/DDBJ databases">
        <authorList>
            <person name="Vijverberg K."/>
            <person name="Xiong W."/>
            <person name="Schranz E."/>
        </authorList>
    </citation>
    <scope>NUCLEOTIDE SEQUENCE</scope>
</reference>
<sequence>MVIIDQGGHRSGLHLHTTAGSSSYKLNISEGDERGDVGQFIEEIDSDGGDGSSLEIDFLVRKYDVLVLVLELRKNRVFLRFICIYECAHERPDFFFLPLHQIEKASGDREGIMAGLNLSVSSSLFRGYYWCCSHGGGPRSGVNLVDSLLDLGYDAISIENKGLRLSNGSEGAVMGSKISSKVVMADIVGSPMVNHSIHNLIKEDGVIECLSSPMLEFEKDIEKPIIYLVPTNCLLKILRDKIFVFHVFHRF</sequence>